<feature type="domain" description="Serine aminopeptidase S33" evidence="5">
    <location>
        <begin position="31"/>
        <end position="264"/>
    </location>
</feature>
<evidence type="ECO:0000256" key="3">
    <source>
        <dbReference type="ARBA" id="ARBA00013254"/>
    </source>
</evidence>
<comment type="catalytic activity">
    <reaction evidence="1">
        <text>Hydrolyzes glycerol monoesters of long-chain fatty acids.</text>
        <dbReference type="EC" id="3.1.1.23"/>
    </reaction>
</comment>
<evidence type="ECO:0000259" key="5">
    <source>
        <dbReference type="Pfam" id="PF12146"/>
    </source>
</evidence>
<reference evidence="6 7" key="1">
    <citation type="journal article" date="2017" name="ISME J.">
        <title>Grape pomace compost harbors organohalide-respiring Dehalogenimonas species with novel reductive dehalogenase genes.</title>
        <authorList>
            <person name="Yang Y."/>
            <person name="Higgins S.A."/>
            <person name="Yan J."/>
            <person name="Simsir B."/>
            <person name="Chourey K."/>
            <person name="Iyer R."/>
            <person name="Hettich R.L."/>
            <person name="Baldwin B."/>
            <person name="Ogles D.M."/>
            <person name="Loffler F.E."/>
        </authorList>
    </citation>
    <scope>NUCLEOTIDE SEQUENCE [LARGE SCALE GENOMIC DNA]</scope>
    <source>
        <strain evidence="6 7">GP</strain>
    </source>
</reference>
<protein>
    <recommendedName>
        <fullName evidence="4">Monoacylglycerol lipase</fullName>
        <ecNumber evidence="3">3.1.1.23</ecNumber>
    </recommendedName>
</protein>
<accession>A0A2P5P9K7</accession>
<organism evidence="6 7">
    <name type="scientific">Dehalogenimonas etheniformans</name>
    <dbReference type="NCBI Taxonomy" id="1536648"/>
    <lineage>
        <taxon>Bacteria</taxon>
        <taxon>Bacillati</taxon>
        <taxon>Chloroflexota</taxon>
        <taxon>Dehalococcoidia</taxon>
        <taxon>Dehalococcoidales</taxon>
        <taxon>Dehalococcoidaceae</taxon>
        <taxon>Dehalogenimonas</taxon>
    </lineage>
</organism>
<dbReference type="OrthoDB" id="9806902at2"/>
<sequence length="283" mass="30901">MSSQMTHLEGKFSVAKHLSLFYQAWLPDNRQKAIIVLVHGLADHSSRYQNVVNHLVPRGYAVWTYDQRGHGQSPGPRCYVNRLSDLIGDLKSFSNFVSSQNPGTPVFIVGHSMGALESIAFATENPPFVAGYALSGMLLRIGQNVPKLLLSLSGTLSSLIPHLGVQTIECEAISRDQSVVKAYIADPLVYTGKVPVRMGAELITAMASVQTKLTAVKSPILLLHGGADRLASPSSSQITFDSVSSQDKEIRIFPGCYHEIFNEPCRDFVLGTLSLWLDKHLPA</sequence>
<dbReference type="GO" id="GO:0047372">
    <property type="term" value="F:monoacylglycerol lipase activity"/>
    <property type="evidence" value="ECO:0007669"/>
    <property type="project" value="UniProtKB-EC"/>
</dbReference>
<dbReference type="EC" id="3.1.1.23" evidence="3"/>
<dbReference type="InterPro" id="IPR029058">
    <property type="entry name" value="AB_hydrolase_fold"/>
</dbReference>
<dbReference type="AlphaFoldDB" id="A0A2P5P9K7"/>
<dbReference type="FunFam" id="3.40.50.1820:FF:000117">
    <property type="entry name" value="Monoglyceride lipase, putative"/>
    <property type="match status" value="1"/>
</dbReference>
<dbReference type="Gene3D" id="3.40.50.1820">
    <property type="entry name" value="alpha/beta hydrolase"/>
    <property type="match status" value="1"/>
</dbReference>
<dbReference type="InterPro" id="IPR051044">
    <property type="entry name" value="MAG_DAG_Lipase"/>
</dbReference>
<dbReference type="EMBL" id="JQAN02000006">
    <property type="protein sequence ID" value="PPD58988.1"/>
    <property type="molecule type" value="Genomic_DNA"/>
</dbReference>
<dbReference type="SUPFAM" id="SSF53474">
    <property type="entry name" value="alpha/beta-Hydrolases"/>
    <property type="match status" value="1"/>
</dbReference>
<dbReference type="InterPro" id="IPR022742">
    <property type="entry name" value="Hydrolase_4"/>
</dbReference>
<evidence type="ECO:0000256" key="1">
    <source>
        <dbReference type="ARBA" id="ARBA00001613"/>
    </source>
</evidence>
<dbReference type="Proteomes" id="UP000235653">
    <property type="component" value="Unassembled WGS sequence"/>
</dbReference>
<dbReference type="Pfam" id="PF12146">
    <property type="entry name" value="Hydrolase_4"/>
    <property type="match status" value="1"/>
</dbReference>
<evidence type="ECO:0000256" key="4">
    <source>
        <dbReference type="ARBA" id="ARBA00071261"/>
    </source>
</evidence>
<evidence type="ECO:0000313" key="7">
    <source>
        <dbReference type="Proteomes" id="UP000235653"/>
    </source>
</evidence>
<name>A0A2P5P9K7_9CHLR</name>
<evidence type="ECO:0000313" key="6">
    <source>
        <dbReference type="EMBL" id="PPD58988.1"/>
    </source>
</evidence>
<keyword evidence="7" id="KW-1185">Reference proteome</keyword>
<comment type="caution">
    <text evidence="6">The sequence shown here is derived from an EMBL/GenBank/DDBJ whole genome shotgun (WGS) entry which is preliminary data.</text>
</comment>
<comment type="similarity">
    <text evidence="2">Belongs to the AB hydrolase superfamily.</text>
</comment>
<proteinExistence type="inferred from homology"/>
<gene>
    <name evidence="6" type="ORF">JP09_003770</name>
</gene>
<evidence type="ECO:0000256" key="2">
    <source>
        <dbReference type="ARBA" id="ARBA00008645"/>
    </source>
</evidence>
<keyword evidence="6" id="KW-0378">Hydrolase</keyword>
<dbReference type="PANTHER" id="PTHR11614">
    <property type="entry name" value="PHOSPHOLIPASE-RELATED"/>
    <property type="match status" value="1"/>
</dbReference>